<dbReference type="Gene3D" id="3.40.50.2000">
    <property type="entry name" value="Glycogen Phosphorylase B"/>
    <property type="match status" value="1"/>
</dbReference>
<dbReference type="STRING" id="210143.A0A1R3JFQ1"/>
<dbReference type="AlphaFoldDB" id="A0A1R3JFQ1"/>
<dbReference type="Gramene" id="OMO93659">
    <property type="protein sequence ID" value="OMO93659"/>
    <property type="gene ID" value="CCACVL1_06417"/>
</dbReference>
<dbReference type="OrthoDB" id="5835829at2759"/>
<dbReference type="Proteomes" id="UP000188268">
    <property type="component" value="Unassembled WGS sequence"/>
</dbReference>
<comment type="caution">
    <text evidence="1">The sequence shown here is derived from an EMBL/GenBank/DDBJ whole genome shotgun (WGS) entry which is preliminary data.</text>
</comment>
<dbReference type="SUPFAM" id="SSF53756">
    <property type="entry name" value="UDP-Glycosyltransferase/glycogen phosphorylase"/>
    <property type="match status" value="1"/>
</dbReference>
<dbReference type="GO" id="GO:0016740">
    <property type="term" value="F:transferase activity"/>
    <property type="evidence" value="ECO:0007669"/>
    <property type="project" value="UniProtKB-KW"/>
</dbReference>
<evidence type="ECO:0000313" key="2">
    <source>
        <dbReference type="Proteomes" id="UP000188268"/>
    </source>
</evidence>
<gene>
    <name evidence="1" type="ORF">CCACVL1_06417</name>
</gene>
<reference evidence="1 2" key="1">
    <citation type="submission" date="2013-09" db="EMBL/GenBank/DDBJ databases">
        <title>Corchorus capsularis genome sequencing.</title>
        <authorList>
            <person name="Alam M."/>
            <person name="Haque M.S."/>
            <person name="Islam M.S."/>
            <person name="Emdad E.M."/>
            <person name="Islam M.M."/>
            <person name="Ahmed B."/>
            <person name="Halim A."/>
            <person name="Hossen Q.M.M."/>
            <person name="Hossain M.Z."/>
            <person name="Ahmed R."/>
            <person name="Khan M.M."/>
            <person name="Islam R."/>
            <person name="Rashid M.M."/>
            <person name="Khan S.A."/>
            <person name="Rahman M.S."/>
            <person name="Alam M."/>
        </authorList>
    </citation>
    <scope>NUCLEOTIDE SEQUENCE [LARGE SCALE GENOMIC DNA]</scope>
    <source>
        <strain evidence="2">cv. CVL-1</strain>
        <tissue evidence="1">Whole seedling</tissue>
    </source>
</reference>
<sequence>MAALGKLHDPLIHWFNSHPDPPVAIISDFFLVGPLSLTGPDVSGRGNSDSGSNPNDQMVLTWLDGLLVEEMGVSVRVCEGADSVPDSDELGRAIAESMSDGGGLKLKAKELKEKALAAVSNGGSSIKDMDRLVEEINKLGSK</sequence>
<organism evidence="1 2">
    <name type="scientific">Corchorus capsularis</name>
    <name type="common">Jute</name>
    <dbReference type="NCBI Taxonomy" id="210143"/>
    <lineage>
        <taxon>Eukaryota</taxon>
        <taxon>Viridiplantae</taxon>
        <taxon>Streptophyta</taxon>
        <taxon>Embryophyta</taxon>
        <taxon>Tracheophyta</taxon>
        <taxon>Spermatophyta</taxon>
        <taxon>Magnoliopsida</taxon>
        <taxon>eudicotyledons</taxon>
        <taxon>Gunneridae</taxon>
        <taxon>Pentapetalae</taxon>
        <taxon>rosids</taxon>
        <taxon>malvids</taxon>
        <taxon>Malvales</taxon>
        <taxon>Malvaceae</taxon>
        <taxon>Grewioideae</taxon>
        <taxon>Apeibeae</taxon>
        <taxon>Corchorus</taxon>
    </lineage>
</organism>
<keyword evidence="2" id="KW-1185">Reference proteome</keyword>
<accession>A0A1R3JFQ1</accession>
<evidence type="ECO:0000313" key="1">
    <source>
        <dbReference type="EMBL" id="OMO93659.1"/>
    </source>
</evidence>
<proteinExistence type="predicted"/>
<protein>
    <submittedName>
        <fullName evidence="1">UDP-glucuronosyl/UDP-glucosyltransferase</fullName>
    </submittedName>
</protein>
<name>A0A1R3JFQ1_COCAP</name>
<keyword evidence="1" id="KW-0808">Transferase</keyword>
<dbReference type="EMBL" id="AWWV01008063">
    <property type="protein sequence ID" value="OMO93659.1"/>
    <property type="molecule type" value="Genomic_DNA"/>
</dbReference>